<keyword evidence="2" id="KW-1185">Reference proteome</keyword>
<dbReference type="Proteomes" id="UP001367316">
    <property type="component" value="Unassembled WGS sequence"/>
</dbReference>
<evidence type="ECO:0000313" key="2">
    <source>
        <dbReference type="Proteomes" id="UP001367316"/>
    </source>
</evidence>
<dbReference type="EMBL" id="JBBPBF010000001">
    <property type="protein sequence ID" value="KAK7615372.1"/>
    <property type="molecule type" value="Genomic_DNA"/>
</dbReference>
<gene>
    <name evidence="1" type="ORF">JOL62DRAFT_607885</name>
</gene>
<dbReference type="Gene3D" id="3.40.50.1580">
    <property type="entry name" value="Nucleoside phosphorylase domain"/>
    <property type="match status" value="1"/>
</dbReference>
<dbReference type="InterPro" id="IPR053137">
    <property type="entry name" value="NLR-like"/>
</dbReference>
<protein>
    <submittedName>
        <fullName evidence="1">Nucleoside phosphorylase domain-containing protein</fullName>
    </submittedName>
</protein>
<dbReference type="PANTHER" id="PTHR46082">
    <property type="entry name" value="ATP/GTP-BINDING PROTEIN-RELATED"/>
    <property type="match status" value="1"/>
</dbReference>
<reference evidence="1 2" key="1">
    <citation type="submission" date="2024-04" db="EMBL/GenBank/DDBJ databases">
        <title>Phyllosticta paracitricarpa is synonymous to the EU quarantine fungus P. citricarpa based on phylogenomic analyses.</title>
        <authorList>
            <consortium name="Lawrence Berkeley National Laboratory"/>
            <person name="Van ingen-buijs V.A."/>
            <person name="Van westerhoven A.C."/>
            <person name="Haridas S."/>
            <person name="Skiadas P."/>
            <person name="Martin F."/>
            <person name="Groenewald J.Z."/>
            <person name="Crous P.W."/>
            <person name="Seidl M.F."/>
        </authorList>
    </citation>
    <scope>NUCLEOTIDE SEQUENCE [LARGE SCALE GENOMIC DNA]</scope>
    <source>
        <strain evidence="1 2">CBS 141358</strain>
    </source>
</reference>
<dbReference type="InterPro" id="IPR035994">
    <property type="entry name" value="Nucleoside_phosphorylase_sf"/>
</dbReference>
<proteinExistence type="predicted"/>
<evidence type="ECO:0000313" key="1">
    <source>
        <dbReference type="EMBL" id="KAK7615372.1"/>
    </source>
</evidence>
<comment type="caution">
    <text evidence="1">The sequence shown here is derived from an EMBL/GenBank/DDBJ whole genome shotgun (WGS) entry which is preliminary data.</text>
</comment>
<organism evidence="1 2">
    <name type="scientific">Phyllosticta paracitricarpa</name>
    <dbReference type="NCBI Taxonomy" id="2016321"/>
    <lineage>
        <taxon>Eukaryota</taxon>
        <taxon>Fungi</taxon>
        <taxon>Dikarya</taxon>
        <taxon>Ascomycota</taxon>
        <taxon>Pezizomycotina</taxon>
        <taxon>Dothideomycetes</taxon>
        <taxon>Dothideomycetes incertae sedis</taxon>
        <taxon>Botryosphaeriales</taxon>
        <taxon>Phyllostictaceae</taxon>
        <taxon>Phyllosticta</taxon>
    </lineage>
</organism>
<accession>A0ABR1NL80</accession>
<sequence>MGKHNAAIAVLPNGEYGLTSAATVATDMLHYFVNVKIGLMVCIAGGAPTTKHDIRLGDIVVSSQSDGQGGGVFQYDFGKTVQDQAFQNTRYLNQPPHCFEPQTTRWMPDLGTDRLFKSEYTQHGQDIDDPCSDVCGTDEENLVSRPDREKRIDDPVVHYGVIASANQLMKDATIRDKLAKEKNVLCFEMKAAGLMNHYPCMAIRGMCDYSDSHKNKEWEGYAAMTAATYAKALLCRIAPTGVEAETKLNDAMTEKSQDFQSLKTGNSEIRSLVTDLDSKIQSKDIQNWWSPPEPYLNYHNAIAKRYENTGSWLLEYIVHDE</sequence>
<dbReference type="PANTHER" id="PTHR46082:SF11">
    <property type="entry name" value="AAA+ ATPASE DOMAIN-CONTAINING PROTEIN-RELATED"/>
    <property type="match status" value="1"/>
</dbReference>
<dbReference type="SUPFAM" id="SSF53167">
    <property type="entry name" value="Purine and uridine phosphorylases"/>
    <property type="match status" value="1"/>
</dbReference>
<name>A0ABR1NL80_9PEZI</name>